<evidence type="ECO:0000256" key="4">
    <source>
        <dbReference type="ARBA" id="ARBA00023288"/>
    </source>
</evidence>
<reference evidence="8 9" key="1">
    <citation type="journal article" date="2018" name="Nat. Ecol. Evol.">
        <title>Shark genomes provide insights into elasmobranch evolution and the origin of vertebrates.</title>
        <authorList>
            <person name="Hara Y"/>
            <person name="Yamaguchi K"/>
            <person name="Onimaru K"/>
            <person name="Kadota M"/>
            <person name="Koyanagi M"/>
            <person name="Keeley SD"/>
            <person name="Tatsumi K"/>
            <person name="Tanaka K"/>
            <person name="Motone F"/>
            <person name="Kageyama Y"/>
            <person name="Nozu R"/>
            <person name="Adachi N"/>
            <person name="Nishimura O"/>
            <person name="Nakagawa R"/>
            <person name="Tanegashima C"/>
            <person name="Kiyatake I"/>
            <person name="Matsumoto R"/>
            <person name="Murakumo K"/>
            <person name="Nishida K"/>
            <person name="Terakita A"/>
            <person name="Kuratani S"/>
            <person name="Sato K"/>
            <person name="Hyodo S Kuraku.S."/>
        </authorList>
    </citation>
    <scope>NUCLEOTIDE SEQUENCE [LARGE SCALE GENOMIC DNA]</scope>
</reference>
<evidence type="ECO:0000256" key="6">
    <source>
        <dbReference type="SAM" id="MobiDB-lite"/>
    </source>
</evidence>
<keyword evidence="9" id="KW-1185">Reference proteome</keyword>
<dbReference type="AlphaFoldDB" id="A0A401RWB0"/>
<keyword evidence="4" id="KW-0449">Lipoprotein</keyword>
<protein>
    <recommendedName>
        <fullName evidence="7">EF-hand domain-containing protein</fullName>
    </recommendedName>
</protein>
<dbReference type="SUPFAM" id="SSF52540">
    <property type="entry name" value="P-loop containing nucleoside triphosphate hydrolases"/>
    <property type="match status" value="1"/>
</dbReference>
<dbReference type="Gene3D" id="3.40.50.300">
    <property type="entry name" value="P-loop containing nucleotide triphosphate hydrolases"/>
    <property type="match status" value="1"/>
</dbReference>
<accession>A0A401RWB0</accession>
<dbReference type="PANTHER" id="PTHR47977">
    <property type="entry name" value="RAS-RELATED PROTEIN RAB"/>
    <property type="match status" value="1"/>
</dbReference>
<gene>
    <name evidence="8" type="ORF">chiPu_0000799</name>
</gene>
<evidence type="ECO:0000256" key="3">
    <source>
        <dbReference type="ARBA" id="ARBA00023134"/>
    </source>
</evidence>
<dbReference type="PROSITE" id="PS51417">
    <property type="entry name" value="ARF"/>
    <property type="match status" value="1"/>
</dbReference>
<dbReference type="InterPro" id="IPR018247">
    <property type="entry name" value="EF_Hand_1_Ca_BS"/>
</dbReference>
<dbReference type="Proteomes" id="UP000287033">
    <property type="component" value="Unassembled WGS sequence"/>
</dbReference>
<dbReference type="PRINTS" id="PR00449">
    <property type="entry name" value="RASTRNSFRMNG"/>
</dbReference>
<dbReference type="SUPFAM" id="SSF47473">
    <property type="entry name" value="EF-hand"/>
    <property type="match status" value="1"/>
</dbReference>
<dbReference type="STRING" id="137246.A0A401RWB0"/>
<keyword evidence="1" id="KW-0547">Nucleotide-binding</keyword>
<dbReference type="SMART" id="SM00176">
    <property type="entry name" value="RAN"/>
    <property type="match status" value="1"/>
</dbReference>
<dbReference type="PROSITE" id="PS51421">
    <property type="entry name" value="RAS"/>
    <property type="match status" value="1"/>
</dbReference>
<evidence type="ECO:0000256" key="1">
    <source>
        <dbReference type="ARBA" id="ARBA00022741"/>
    </source>
</evidence>
<dbReference type="OrthoDB" id="9837699at2759"/>
<dbReference type="InterPro" id="IPR050227">
    <property type="entry name" value="Rab"/>
</dbReference>
<dbReference type="Pfam" id="PF13499">
    <property type="entry name" value="EF-hand_7"/>
    <property type="match status" value="1"/>
</dbReference>
<dbReference type="GO" id="GO:0005525">
    <property type="term" value="F:GTP binding"/>
    <property type="evidence" value="ECO:0007669"/>
    <property type="project" value="UniProtKB-KW"/>
</dbReference>
<feature type="compositionally biased region" description="Basic and acidic residues" evidence="6">
    <location>
        <begin position="431"/>
        <end position="440"/>
    </location>
</feature>
<dbReference type="SMART" id="SM00175">
    <property type="entry name" value="RAB"/>
    <property type="match status" value="1"/>
</dbReference>
<dbReference type="InterPro" id="IPR027417">
    <property type="entry name" value="P-loop_NTPase"/>
</dbReference>
<dbReference type="OMA" id="QERYRCV"/>
<sequence length="717" mass="83156">MTSEDQREGDNGLSAQRALVMADGKSTELQNHEHLALLEKSREFFQICDREEKGFINRADLQHLQTELSLSSNELQDVFDVLDADQNGSLTLEEFTTGFSQFLFGEKTIVDKLKRSQDQPESLYLNQCTQQLVTADDDEEHHFQTMMENLGARNLFNDQQEIRNLWTQLRKDEPRLLSHFEEFLERVSIQIQEANEEREIMEFALKRKAAEYSEEIKHLYNEMEQQIKSEEDKMFQKNSDSRSRCQELEYVLSVKEQQQEELIQKQNRLERRCVELLSEKQESKLENQRLRQMNDELEKHLQKVNNDLLGVHRQMQVLEEETSQQHEEREMELYRVTEGLEREKLSLCKQLDLLREMNKHLQEERDMSLMGFQRIEAKLSLLLIGIEGNPISVCNIILFLTVFRNGDDQEEHSNSKILSKNVGHGHGHSLIGKETDKESKSKTSERLYLQRIISIEEDPLPQFLEMHSATQLNDWTEVEEEMENEQEEELVQERNSPQNGKVLSLPRTQPAGEEASMPVNESHSNPDRLFKIIFIGNSSVGKSSVLRRFCGEGFNPGMCATVGIDYHVKTVNVDNCLLALQLWDTAGQERFRSVTKQFFRKADGVVLMYDITAATTFHAVRQWLENVQEGAGPEILILLLANKTDLESKRQVASEEGHRLAKECNLIFYECSAFSGVNITESMMHLARLLKELEDKEKEKIVELCEDSPKQKTCCSK</sequence>
<feature type="coiled-coil region" evidence="5">
    <location>
        <begin position="177"/>
        <end position="321"/>
    </location>
</feature>
<keyword evidence="2" id="KW-0106">Calcium</keyword>
<dbReference type="PROSITE" id="PS50222">
    <property type="entry name" value="EF_HAND_2"/>
    <property type="match status" value="1"/>
</dbReference>
<evidence type="ECO:0000313" key="9">
    <source>
        <dbReference type="Proteomes" id="UP000287033"/>
    </source>
</evidence>
<dbReference type="SMART" id="SM00177">
    <property type="entry name" value="ARF"/>
    <property type="match status" value="1"/>
</dbReference>
<organism evidence="8 9">
    <name type="scientific">Chiloscyllium punctatum</name>
    <name type="common">Brownbanded bambooshark</name>
    <name type="synonym">Hemiscyllium punctatum</name>
    <dbReference type="NCBI Taxonomy" id="137246"/>
    <lineage>
        <taxon>Eukaryota</taxon>
        <taxon>Metazoa</taxon>
        <taxon>Chordata</taxon>
        <taxon>Craniata</taxon>
        <taxon>Vertebrata</taxon>
        <taxon>Chondrichthyes</taxon>
        <taxon>Elasmobranchii</taxon>
        <taxon>Galeomorphii</taxon>
        <taxon>Galeoidea</taxon>
        <taxon>Orectolobiformes</taxon>
        <taxon>Hemiscylliidae</taxon>
        <taxon>Chiloscyllium</taxon>
    </lineage>
</organism>
<feature type="region of interest" description="Disordered" evidence="6">
    <location>
        <begin position="482"/>
        <end position="523"/>
    </location>
</feature>
<proteinExistence type="predicted"/>
<dbReference type="SMART" id="SM00173">
    <property type="entry name" value="RAS"/>
    <property type="match status" value="1"/>
</dbReference>
<dbReference type="GO" id="GO:0003924">
    <property type="term" value="F:GTPase activity"/>
    <property type="evidence" value="ECO:0007669"/>
    <property type="project" value="InterPro"/>
</dbReference>
<keyword evidence="5" id="KW-0175">Coiled coil</keyword>
<dbReference type="GO" id="GO:0005509">
    <property type="term" value="F:calcium ion binding"/>
    <property type="evidence" value="ECO:0007669"/>
    <property type="project" value="InterPro"/>
</dbReference>
<dbReference type="InterPro" id="IPR005225">
    <property type="entry name" value="Small_GTP-bd"/>
</dbReference>
<dbReference type="PROSITE" id="PS51419">
    <property type="entry name" value="RAB"/>
    <property type="match status" value="1"/>
</dbReference>
<dbReference type="InterPro" id="IPR001806">
    <property type="entry name" value="Small_GTPase"/>
</dbReference>
<dbReference type="CDD" id="cd00154">
    <property type="entry name" value="Rab"/>
    <property type="match status" value="1"/>
</dbReference>
<evidence type="ECO:0000313" key="8">
    <source>
        <dbReference type="EMBL" id="GCC22412.1"/>
    </source>
</evidence>
<dbReference type="Gene3D" id="1.10.238.10">
    <property type="entry name" value="EF-hand"/>
    <property type="match status" value="1"/>
</dbReference>
<evidence type="ECO:0000256" key="2">
    <source>
        <dbReference type="ARBA" id="ARBA00022837"/>
    </source>
</evidence>
<dbReference type="SMART" id="SM00174">
    <property type="entry name" value="RHO"/>
    <property type="match status" value="1"/>
</dbReference>
<comment type="caution">
    <text evidence="8">The sequence shown here is derived from an EMBL/GenBank/DDBJ whole genome shotgun (WGS) entry which is preliminary data.</text>
</comment>
<evidence type="ECO:0000256" key="5">
    <source>
        <dbReference type="SAM" id="Coils"/>
    </source>
</evidence>
<name>A0A401RWB0_CHIPU</name>
<dbReference type="PROSITE" id="PS00018">
    <property type="entry name" value="EF_HAND_1"/>
    <property type="match status" value="1"/>
</dbReference>
<dbReference type="NCBIfam" id="TIGR00231">
    <property type="entry name" value="small_GTP"/>
    <property type="match status" value="1"/>
</dbReference>
<evidence type="ECO:0000259" key="7">
    <source>
        <dbReference type="PROSITE" id="PS50222"/>
    </source>
</evidence>
<dbReference type="CDD" id="cd00051">
    <property type="entry name" value="EFh"/>
    <property type="match status" value="1"/>
</dbReference>
<dbReference type="SMART" id="SM00054">
    <property type="entry name" value="EFh"/>
    <property type="match status" value="2"/>
</dbReference>
<dbReference type="Pfam" id="PF00071">
    <property type="entry name" value="Ras"/>
    <property type="match status" value="1"/>
</dbReference>
<keyword evidence="3" id="KW-0342">GTP-binding</keyword>
<feature type="region of interest" description="Disordered" evidence="6">
    <location>
        <begin position="418"/>
        <end position="440"/>
    </location>
</feature>
<dbReference type="FunFam" id="3.40.50.300:FF:001129">
    <property type="entry name" value="ras-related protein Rab-44 isoform X2"/>
    <property type="match status" value="1"/>
</dbReference>
<feature type="domain" description="EF-hand" evidence="7">
    <location>
        <begin position="70"/>
        <end position="105"/>
    </location>
</feature>
<dbReference type="EMBL" id="BEZZ01000011">
    <property type="protein sequence ID" value="GCC22412.1"/>
    <property type="molecule type" value="Genomic_DNA"/>
</dbReference>
<dbReference type="InterPro" id="IPR002048">
    <property type="entry name" value="EF_hand_dom"/>
</dbReference>
<dbReference type="InterPro" id="IPR011992">
    <property type="entry name" value="EF-hand-dom_pair"/>
</dbReference>